<evidence type="ECO:0000256" key="1">
    <source>
        <dbReference type="SAM" id="MobiDB-lite"/>
    </source>
</evidence>
<gene>
    <name evidence="3" type="ORF">GR702_06860</name>
</gene>
<comment type="caution">
    <text evidence="3">The sequence shown here is derived from an EMBL/GenBank/DDBJ whole genome shotgun (WGS) entry which is preliminary data.</text>
</comment>
<keyword evidence="2" id="KW-0812">Transmembrane</keyword>
<organism evidence="3 4">
    <name type="scientific">Novosphingobium silvae</name>
    <dbReference type="NCBI Taxonomy" id="2692619"/>
    <lineage>
        <taxon>Bacteria</taxon>
        <taxon>Pseudomonadati</taxon>
        <taxon>Pseudomonadota</taxon>
        <taxon>Alphaproteobacteria</taxon>
        <taxon>Sphingomonadales</taxon>
        <taxon>Sphingomonadaceae</taxon>
        <taxon>Novosphingobium</taxon>
    </lineage>
</organism>
<evidence type="ECO:0000256" key="2">
    <source>
        <dbReference type="SAM" id="Phobius"/>
    </source>
</evidence>
<accession>A0A7X4K5Z3</accession>
<evidence type="ECO:0000313" key="3">
    <source>
        <dbReference type="EMBL" id="MYL97491.1"/>
    </source>
</evidence>
<sequence>MDRISDHAAHQPALGSTNAAPLGTPAAPASLDRGSDDARASVIDWRRKMSDHIAYALLVYTALQIFVTVGALKAGHGSLLPYFALVMLVVAIIPACRRFEARWNRLDDEQAHDPALARYYRRDRLALWALAIGLPFALTGLFKALALAFE</sequence>
<feature type="transmembrane region" description="Helical" evidence="2">
    <location>
        <begin position="125"/>
        <end position="149"/>
    </location>
</feature>
<feature type="transmembrane region" description="Helical" evidence="2">
    <location>
        <begin position="53"/>
        <end position="72"/>
    </location>
</feature>
<dbReference type="EMBL" id="WVTD01000004">
    <property type="protein sequence ID" value="MYL97491.1"/>
    <property type="molecule type" value="Genomic_DNA"/>
</dbReference>
<proteinExistence type="predicted"/>
<dbReference type="AlphaFoldDB" id="A0A7X4K5Z3"/>
<keyword evidence="2" id="KW-1133">Transmembrane helix</keyword>
<reference evidence="3 4" key="1">
    <citation type="submission" date="2019-12" db="EMBL/GenBank/DDBJ databases">
        <authorList>
            <person name="Feng G."/>
            <person name="Zhu H."/>
        </authorList>
    </citation>
    <scope>NUCLEOTIDE SEQUENCE [LARGE SCALE GENOMIC DNA]</scope>
    <source>
        <strain evidence="3 4">FGD1</strain>
    </source>
</reference>
<feature type="region of interest" description="Disordered" evidence="1">
    <location>
        <begin position="1"/>
        <end position="34"/>
    </location>
</feature>
<keyword evidence="4" id="KW-1185">Reference proteome</keyword>
<keyword evidence="2" id="KW-0472">Membrane</keyword>
<evidence type="ECO:0000313" key="4">
    <source>
        <dbReference type="Proteomes" id="UP000465810"/>
    </source>
</evidence>
<feature type="transmembrane region" description="Helical" evidence="2">
    <location>
        <begin position="78"/>
        <end position="96"/>
    </location>
</feature>
<name>A0A7X4K5Z3_9SPHN</name>
<protein>
    <submittedName>
        <fullName evidence="3">Uncharacterized protein</fullName>
    </submittedName>
</protein>
<dbReference type="RefSeq" id="WP_160985233.1">
    <property type="nucleotide sequence ID" value="NZ_WVTD01000004.1"/>
</dbReference>
<dbReference type="Proteomes" id="UP000465810">
    <property type="component" value="Unassembled WGS sequence"/>
</dbReference>